<keyword evidence="1" id="KW-0489">Methyltransferase</keyword>
<dbReference type="GO" id="GO:0032259">
    <property type="term" value="P:methylation"/>
    <property type="evidence" value="ECO:0007669"/>
    <property type="project" value="UniProtKB-KW"/>
</dbReference>
<comment type="caution">
    <text evidence="1">The sequence shown here is derived from an EMBL/GenBank/DDBJ whole genome shotgun (WGS) entry which is preliminary data.</text>
</comment>
<dbReference type="RefSeq" id="WP_079346570.1">
    <property type="nucleotide sequence ID" value="NZ_MVAB01000001.1"/>
</dbReference>
<accession>A0A1V4DH32</accession>
<keyword evidence="2" id="KW-1185">Reference proteome</keyword>
<dbReference type="PANTHER" id="PTHR35276">
    <property type="entry name" value="S-ADENOSYL-L-METHIONINE-DEPENDENT METHYLTRANSFERASES SUPERFAMILY PROTEIN"/>
    <property type="match status" value="1"/>
</dbReference>
<dbReference type="InterPro" id="IPR010719">
    <property type="entry name" value="MnmM_MeTrfase"/>
</dbReference>
<keyword evidence="1" id="KW-0808">Transferase</keyword>
<dbReference type="SUPFAM" id="SSF53335">
    <property type="entry name" value="S-adenosyl-L-methionine-dependent methyltransferases"/>
    <property type="match status" value="1"/>
</dbReference>
<dbReference type="InterPro" id="IPR029063">
    <property type="entry name" value="SAM-dependent_MTases_sf"/>
</dbReference>
<dbReference type="AlphaFoldDB" id="A0A1V4DH32"/>
<proteinExistence type="predicted"/>
<sequence>MLKTALHFSHQLLSECVQPGDVVIDATMGNGHDTVFLSQLVENDGHVYAFDIQEKALESTRQKLEKQGTQNTSLIKDGHQNALTYLPDNTMIKAAIFNLGYLPRGDKQITTKSKTTLSAIASLLTILVEGGRLVLVLYSGHDEGMSEKKEVLSFAKTLPQDSYSVLTYQFINQQNNPPSVLCIEKKKAK</sequence>
<name>A0A1V4DH32_9ENTE</name>
<dbReference type="Pfam" id="PF06962">
    <property type="entry name" value="rRNA_methylase"/>
    <property type="match status" value="1"/>
</dbReference>
<evidence type="ECO:0000313" key="2">
    <source>
        <dbReference type="Proteomes" id="UP000189970"/>
    </source>
</evidence>
<dbReference type="EMBL" id="MVAB01000001">
    <property type="protein sequence ID" value="OPF87793.1"/>
    <property type="molecule type" value="Genomic_DNA"/>
</dbReference>
<protein>
    <submittedName>
        <fullName evidence="1">16S rRNA (Cytosine(1402)-N(4))-methyltransferase</fullName>
    </submittedName>
</protein>
<dbReference type="Proteomes" id="UP000189970">
    <property type="component" value="Unassembled WGS sequence"/>
</dbReference>
<evidence type="ECO:0000313" key="1">
    <source>
        <dbReference type="EMBL" id="OPF87793.1"/>
    </source>
</evidence>
<gene>
    <name evidence="1" type="ORF">BW731_06130</name>
</gene>
<dbReference type="PANTHER" id="PTHR35276:SF1">
    <property type="entry name" value="TRNA (MNM(5)S(2)U34)-METHYLTRANSFERASE, CHLOROPLASTIC"/>
    <property type="match status" value="1"/>
</dbReference>
<dbReference type="GO" id="GO:0008168">
    <property type="term" value="F:methyltransferase activity"/>
    <property type="evidence" value="ECO:0007669"/>
    <property type="project" value="UniProtKB-KW"/>
</dbReference>
<reference evidence="1 2" key="1">
    <citation type="submission" date="2017-02" db="EMBL/GenBank/DDBJ databases">
        <title>Vagococcus cremeus sp. nov., isolated from the small intestine of a marten, Martes flavigula.</title>
        <authorList>
            <person name="Tak E.J."/>
            <person name="Bae J.-W."/>
        </authorList>
    </citation>
    <scope>NUCLEOTIDE SEQUENCE [LARGE SCALE GENOMIC DNA]</scope>
    <source>
        <strain evidence="1 2">D7T301</strain>
    </source>
</reference>
<dbReference type="Gene3D" id="3.40.50.150">
    <property type="entry name" value="Vaccinia Virus protein VP39"/>
    <property type="match status" value="1"/>
</dbReference>
<organism evidence="1 2">
    <name type="scientific">Vagococcus martis</name>
    <dbReference type="NCBI Taxonomy" id="1768210"/>
    <lineage>
        <taxon>Bacteria</taxon>
        <taxon>Bacillati</taxon>
        <taxon>Bacillota</taxon>
        <taxon>Bacilli</taxon>
        <taxon>Lactobacillales</taxon>
        <taxon>Enterococcaceae</taxon>
        <taxon>Vagococcus</taxon>
    </lineage>
</organism>